<keyword evidence="5 7" id="KW-1133">Transmembrane helix</keyword>
<protein>
    <submittedName>
        <fullName evidence="9">MFS transporter</fullName>
    </submittedName>
</protein>
<dbReference type="PROSITE" id="PS50850">
    <property type="entry name" value="MFS"/>
    <property type="match status" value="1"/>
</dbReference>
<evidence type="ECO:0000259" key="8">
    <source>
        <dbReference type="PROSITE" id="PS50850"/>
    </source>
</evidence>
<feature type="transmembrane region" description="Helical" evidence="7">
    <location>
        <begin position="219"/>
        <end position="241"/>
    </location>
</feature>
<evidence type="ECO:0000256" key="6">
    <source>
        <dbReference type="ARBA" id="ARBA00023136"/>
    </source>
</evidence>
<name>A0A9E3H8Y8_9NOST</name>
<dbReference type="PANTHER" id="PTHR23514:SF3">
    <property type="entry name" value="BYPASS OF STOP CODON PROTEIN 6"/>
    <property type="match status" value="1"/>
</dbReference>
<gene>
    <name evidence="9" type="ORF">KME28_11845</name>
</gene>
<evidence type="ECO:0000313" key="9">
    <source>
        <dbReference type="EMBL" id="MBW4432395.1"/>
    </source>
</evidence>
<proteinExistence type="inferred from homology"/>
<keyword evidence="3" id="KW-0813">Transport</keyword>
<dbReference type="InterPro" id="IPR036259">
    <property type="entry name" value="MFS_trans_sf"/>
</dbReference>
<keyword evidence="4 7" id="KW-0812">Transmembrane</keyword>
<comment type="similarity">
    <text evidence="2">Belongs to the major facilitator superfamily.</text>
</comment>
<reference evidence="9" key="1">
    <citation type="submission" date="2021-05" db="EMBL/GenBank/DDBJ databases">
        <authorList>
            <person name="Pietrasiak N."/>
            <person name="Ward R."/>
            <person name="Stajich J.E."/>
            <person name="Kurbessoian T."/>
        </authorList>
    </citation>
    <scope>NUCLEOTIDE SEQUENCE</scope>
    <source>
        <strain evidence="9">HA4357-MV3</strain>
    </source>
</reference>
<comment type="subcellular location">
    <subcellularLocation>
        <location evidence="1">Cell membrane</location>
        <topology evidence="1">Multi-pass membrane protein</topology>
    </subcellularLocation>
</comment>
<dbReference type="Proteomes" id="UP000813215">
    <property type="component" value="Unassembled WGS sequence"/>
</dbReference>
<feature type="transmembrane region" description="Helical" evidence="7">
    <location>
        <begin position="12"/>
        <end position="30"/>
    </location>
</feature>
<dbReference type="GO" id="GO:0005886">
    <property type="term" value="C:plasma membrane"/>
    <property type="evidence" value="ECO:0007669"/>
    <property type="project" value="UniProtKB-SubCell"/>
</dbReference>
<dbReference type="Pfam" id="PF07690">
    <property type="entry name" value="MFS_1"/>
    <property type="match status" value="1"/>
</dbReference>
<dbReference type="Gene3D" id="1.20.1250.20">
    <property type="entry name" value="MFS general substrate transporter like domains"/>
    <property type="match status" value="2"/>
</dbReference>
<evidence type="ECO:0000256" key="7">
    <source>
        <dbReference type="SAM" id="Phobius"/>
    </source>
</evidence>
<dbReference type="InterPro" id="IPR020846">
    <property type="entry name" value="MFS_dom"/>
</dbReference>
<feature type="transmembrane region" description="Helical" evidence="7">
    <location>
        <begin position="370"/>
        <end position="390"/>
    </location>
</feature>
<dbReference type="InterPro" id="IPR051788">
    <property type="entry name" value="MFS_Transporter"/>
</dbReference>
<feature type="transmembrane region" description="Helical" evidence="7">
    <location>
        <begin position="106"/>
        <end position="128"/>
    </location>
</feature>
<dbReference type="InterPro" id="IPR011701">
    <property type="entry name" value="MFS"/>
</dbReference>
<accession>A0A9E3H8Y8</accession>
<evidence type="ECO:0000256" key="2">
    <source>
        <dbReference type="ARBA" id="ARBA00008335"/>
    </source>
</evidence>
<feature type="transmembrane region" description="Helical" evidence="7">
    <location>
        <begin position="309"/>
        <end position="328"/>
    </location>
</feature>
<evidence type="ECO:0000313" key="10">
    <source>
        <dbReference type="Proteomes" id="UP000813215"/>
    </source>
</evidence>
<evidence type="ECO:0000256" key="4">
    <source>
        <dbReference type="ARBA" id="ARBA00022692"/>
    </source>
</evidence>
<evidence type="ECO:0000256" key="1">
    <source>
        <dbReference type="ARBA" id="ARBA00004651"/>
    </source>
</evidence>
<feature type="transmembrane region" description="Helical" evidence="7">
    <location>
        <begin position="140"/>
        <end position="162"/>
    </location>
</feature>
<reference evidence="9" key="2">
    <citation type="journal article" date="2022" name="Microbiol. Resour. Announc.">
        <title>Metagenome Sequencing to Explore Phylogenomics of Terrestrial Cyanobacteria.</title>
        <authorList>
            <person name="Ward R.D."/>
            <person name="Stajich J.E."/>
            <person name="Johansen J.R."/>
            <person name="Huntemann M."/>
            <person name="Clum A."/>
            <person name="Foster B."/>
            <person name="Foster B."/>
            <person name="Roux S."/>
            <person name="Palaniappan K."/>
            <person name="Varghese N."/>
            <person name="Mukherjee S."/>
            <person name="Reddy T.B.K."/>
            <person name="Daum C."/>
            <person name="Copeland A."/>
            <person name="Chen I.A."/>
            <person name="Ivanova N.N."/>
            <person name="Kyrpides N.C."/>
            <person name="Shapiro N."/>
            <person name="Eloe-Fadrosh E.A."/>
            <person name="Pietrasiak N."/>
        </authorList>
    </citation>
    <scope>NUCLEOTIDE SEQUENCE</scope>
    <source>
        <strain evidence="9">HA4357-MV3</strain>
    </source>
</reference>
<dbReference type="EMBL" id="JAHHHW010000085">
    <property type="protein sequence ID" value="MBW4432395.1"/>
    <property type="molecule type" value="Genomic_DNA"/>
</dbReference>
<dbReference type="AlphaFoldDB" id="A0A9E3H8Y8"/>
<feature type="transmembrane region" description="Helical" evidence="7">
    <location>
        <begin position="82"/>
        <end position="100"/>
    </location>
</feature>
<evidence type="ECO:0000256" key="3">
    <source>
        <dbReference type="ARBA" id="ARBA00022448"/>
    </source>
</evidence>
<evidence type="ECO:0000256" key="5">
    <source>
        <dbReference type="ARBA" id="ARBA00022989"/>
    </source>
</evidence>
<sequence>MASKLRSLFNNSSWIGVALSFYAFIAIGIAEGGLGVLIPSIQATFNLTSATVTLLFLSQVSGYIFAALTSSLLSSRIGLARMLLMASFCLTCALVCYAVSPYWLLMVAAGTLLGLGIGLIDAGINTYIANHQNNADLMGLLHAFYGIGALLGPAVATTLLAMNINWRGVYFVIATVVGLTVLGMLWAVVYNYRPLTKRTSVTDTSATANLSVALRTPTVLLAGLFLLIYVGTEASVGNWAYSVQTLGRGTPEILAGYSVSAYWLGLTLGRLATGRMVRYLGAVRTLDSALILLGVSLTAWWLLPKQLFSLPIIGFALAPIFPLTIWLMPQRIPTAIVPAGIGFMTSVASLGAAGIPAGVGAVAARFSLGIIPVLMIPLVVIMVMLHRWLVKRSPANHDRKDWFSKKR</sequence>
<feature type="transmembrane region" description="Helical" evidence="7">
    <location>
        <begin position="285"/>
        <end position="303"/>
    </location>
</feature>
<feature type="domain" description="Major facilitator superfamily (MFS) profile" evidence="8">
    <location>
        <begin position="16"/>
        <end position="394"/>
    </location>
</feature>
<keyword evidence="6 7" id="KW-0472">Membrane</keyword>
<feature type="transmembrane region" description="Helical" evidence="7">
    <location>
        <begin position="50"/>
        <end position="70"/>
    </location>
</feature>
<feature type="transmembrane region" description="Helical" evidence="7">
    <location>
        <begin position="340"/>
        <end position="364"/>
    </location>
</feature>
<dbReference type="PANTHER" id="PTHR23514">
    <property type="entry name" value="BYPASS OF STOP CODON PROTEIN 6"/>
    <property type="match status" value="1"/>
</dbReference>
<comment type="caution">
    <text evidence="9">The sequence shown here is derived from an EMBL/GenBank/DDBJ whole genome shotgun (WGS) entry which is preliminary data.</text>
</comment>
<dbReference type="SUPFAM" id="SSF103473">
    <property type="entry name" value="MFS general substrate transporter"/>
    <property type="match status" value="1"/>
</dbReference>
<dbReference type="GO" id="GO:0022857">
    <property type="term" value="F:transmembrane transporter activity"/>
    <property type="evidence" value="ECO:0007669"/>
    <property type="project" value="InterPro"/>
</dbReference>
<organism evidence="9 10">
    <name type="scientific">Pelatocladus maniniholoensis HA4357-MV3</name>
    <dbReference type="NCBI Taxonomy" id="1117104"/>
    <lineage>
        <taxon>Bacteria</taxon>
        <taxon>Bacillati</taxon>
        <taxon>Cyanobacteriota</taxon>
        <taxon>Cyanophyceae</taxon>
        <taxon>Nostocales</taxon>
        <taxon>Nostocaceae</taxon>
        <taxon>Pelatocladus</taxon>
    </lineage>
</organism>
<feature type="transmembrane region" description="Helical" evidence="7">
    <location>
        <begin position="168"/>
        <end position="190"/>
    </location>
</feature>